<sequence length="181" mass="21695">MNILHLAIQMNLSKKLKRSGWIRENIKDPESLAEHCFTITVLITILSKYLGVSEEKLIRMAIVHNFSALLTEDFVVERGKKIFKRLQKKKEKIEKEAIRTIFWDYDMNYSNLYNEMVQRKSKESIIFWQIDKLATTIQAYDYEKEQNKSLSEFFENARIYIKEPLLKKAFEDLKKMRKSFK</sequence>
<gene>
    <name evidence="4" type="ORF">COV86_02700</name>
</gene>
<protein>
    <recommendedName>
        <fullName evidence="3">HD domain-containing protein</fullName>
    </recommendedName>
</protein>
<evidence type="ECO:0000313" key="5">
    <source>
        <dbReference type="Proteomes" id="UP000229570"/>
    </source>
</evidence>
<dbReference type="Proteomes" id="UP000229570">
    <property type="component" value="Unassembled WGS sequence"/>
</dbReference>
<dbReference type="GO" id="GO:0005737">
    <property type="term" value="C:cytoplasm"/>
    <property type="evidence" value="ECO:0007669"/>
    <property type="project" value="TreeGrafter"/>
</dbReference>
<comment type="caution">
    <text evidence="4">The sequence shown here is derived from an EMBL/GenBank/DDBJ whole genome shotgun (WGS) entry which is preliminary data.</text>
</comment>
<name>A0A2H0KMN2_9BACT</name>
<proteinExistence type="predicted"/>
<dbReference type="AlphaFoldDB" id="A0A2H0KMN2"/>
<dbReference type="InterPro" id="IPR039356">
    <property type="entry name" value="YfbR/HDDC2"/>
</dbReference>
<keyword evidence="1" id="KW-0479">Metal-binding</keyword>
<evidence type="ECO:0000313" key="4">
    <source>
        <dbReference type="EMBL" id="PIQ72510.1"/>
    </source>
</evidence>
<dbReference type="Pfam" id="PF13023">
    <property type="entry name" value="HD_3"/>
    <property type="match status" value="1"/>
</dbReference>
<dbReference type="InterPro" id="IPR006674">
    <property type="entry name" value="HD_domain"/>
</dbReference>
<dbReference type="PANTHER" id="PTHR11845">
    <property type="entry name" value="5'-DEOXYNUCLEOTIDASE HDDC2"/>
    <property type="match status" value="1"/>
</dbReference>
<dbReference type="EMBL" id="PCVL01000033">
    <property type="protein sequence ID" value="PIQ72510.1"/>
    <property type="molecule type" value="Genomic_DNA"/>
</dbReference>
<dbReference type="GO" id="GO:0002953">
    <property type="term" value="F:5'-deoxynucleotidase activity"/>
    <property type="evidence" value="ECO:0007669"/>
    <property type="project" value="InterPro"/>
</dbReference>
<dbReference type="SUPFAM" id="SSF109604">
    <property type="entry name" value="HD-domain/PDEase-like"/>
    <property type="match status" value="1"/>
</dbReference>
<keyword evidence="2" id="KW-0378">Hydrolase</keyword>
<evidence type="ECO:0000259" key="3">
    <source>
        <dbReference type="Pfam" id="PF13023"/>
    </source>
</evidence>
<dbReference type="Gene3D" id="1.10.3210.10">
    <property type="entry name" value="Hypothetical protein af1432"/>
    <property type="match status" value="1"/>
</dbReference>
<evidence type="ECO:0000256" key="2">
    <source>
        <dbReference type="ARBA" id="ARBA00022801"/>
    </source>
</evidence>
<evidence type="ECO:0000256" key="1">
    <source>
        <dbReference type="ARBA" id="ARBA00022723"/>
    </source>
</evidence>
<feature type="domain" description="HD" evidence="3">
    <location>
        <begin position="14"/>
        <end position="168"/>
    </location>
</feature>
<reference evidence="4 5" key="1">
    <citation type="submission" date="2017-09" db="EMBL/GenBank/DDBJ databases">
        <title>Depth-based differentiation of microbial function through sediment-hosted aquifers and enrichment of novel symbionts in the deep terrestrial subsurface.</title>
        <authorList>
            <person name="Probst A.J."/>
            <person name="Ladd B."/>
            <person name="Jarett J.K."/>
            <person name="Geller-Mcgrath D.E."/>
            <person name="Sieber C.M."/>
            <person name="Emerson J.B."/>
            <person name="Anantharaman K."/>
            <person name="Thomas B.C."/>
            <person name="Malmstrom R."/>
            <person name="Stieglmeier M."/>
            <person name="Klingl A."/>
            <person name="Woyke T."/>
            <person name="Ryan C.M."/>
            <person name="Banfield J.F."/>
        </authorList>
    </citation>
    <scope>NUCLEOTIDE SEQUENCE [LARGE SCALE GENOMIC DNA]</scope>
    <source>
        <strain evidence="4">CG11_big_fil_rev_8_21_14_0_20_35_14</strain>
    </source>
</reference>
<accession>A0A2H0KMN2</accession>
<organism evidence="4 5">
    <name type="scientific">Candidatus Roizmanbacteria bacterium CG11_big_fil_rev_8_21_14_0_20_35_14</name>
    <dbReference type="NCBI Taxonomy" id="1974855"/>
    <lineage>
        <taxon>Bacteria</taxon>
        <taxon>Candidatus Roizmaniibacteriota</taxon>
    </lineage>
</organism>
<dbReference type="PANTHER" id="PTHR11845:SF13">
    <property type="entry name" value="5'-DEOXYNUCLEOTIDASE HDDC2"/>
    <property type="match status" value="1"/>
</dbReference>
<dbReference type="GO" id="GO:0046872">
    <property type="term" value="F:metal ion binding"/>
    <property type="evidence" value="ECO:0007669"/>
    <property type="project" value="UniProtKB-KW"/>
</dbReference>